<organism evidence="4">
    <name type="scientific">Florenciella parvula</name>
    <dbReference type="NCBI Taxonomy" id="236787"/>
    <lineage>
        <taxon>Eukaryota</taxon>
        <taxon>Sar</taxon>
        <taxon>Stramenopiles</taxon>
        <taxon>Ochrophyta</taxon>
        <taxon>Dictyochophyceae</taxon>
        <taxon>Florenciellales</taxon>
        <taxon>Florenciella</taxon>
    </lineage>
</organism>
<dbReference type="SMART" id="SM01130">
    <property type="entry name" value="DHDPS"/>
    <property type="match status" value="1"/>
</dbReference>
<comment type="similarity">
    <text evidence="2">Belongs to the DapA family.</text>
</comment>
<keyword evidence="1 2" id="KW-0456">Lyase</keyword>
<evidence type="ECO:0008006" key="5">
    <source>
        <dbReference type="Google" id="ProtNLM"/>
    </source>
</evidence>
<protein>
    <recommendedName>
        <fullName evidence="5">Dihydrodipicolinate synthase family protein</fullName>
    </recommendedName>
</protein>
<dbReference type="CDD" id="cd00408">
    <property type="entry name" value="DHDPS-like"/>
    <property type="match status" value="1"/>
</dbReference>
<dbReference type="AlphaFoldDB" id="A0A7S2CZB0"/>
<dbReference type="GO" id="GO:0005829">
    <property type="term" value="C:cytosol"/>
    <property type="evidence" value="ECO:0007669"/>
    <property type="project" value="TreeGrafter"/>
</dbReference>
<evidence type="ECO:0000256" key="2">
    <source>
        <dbReference type="PIRNR" id="PIRNR001365"/>
    </source>
</evidence>
<sequence length="334" mass="36027">MSQTGYISSLMKKAARREGAWRHAVYPILATPFRPGSESVDTDALRASVNFMARAGCTGVTVCGVLGEANRILDSERADIIRATVEAAAPFDLQVCVGTSHPGTYATAQLSMMAQELGAASVMVTPSREAAPLSQGKLVEYFGRVGDAIEIDMVLQDHPSSTQVHMDIDTVATICREVPQIRAIKLESLPTPPRAAALRELLDAHPATSERVAILVGLGALYSFFDLETGAVDGFMTGWAFPELLMAMLAAQERDDLDLAFDLYRKWLPLIVFEQQPGVAVRKEILGLRGLMGEGVVRHPGGAISQAQQEAVRRVVGRVVGASTDVTRPLGEWR</sequence>
<evidence type="ECO:0000256" key="3">
    <source>
        <dbReference type="PIRSR" id="PIRSR001365-2"/>
    </source>
</evidence>
<name>A0A7S2CZB0_9STRA</name>
<dbReference type="Gene3D" id="3.20.20.70">
    <property type="entry name" value="Aldolase class I"/>
    <property type="match status" value="1"/>
</dbReference>
<dbReference type="EMBL" id="HBGT01027844">
    <property type="protein sequence ID" value="CAD9439821.1"/>
    <property type="molecule type" value="Transcribed_RNA"/>
</dbReference>
<reference evidence="4" key="1">
    <citation type="submission" date="2021-01" db="EMBL/GenBank/DDBJ databases">
        <authorList>
            <person name="Corre E."/>
            <person name="Pelletier E."/>
            <person name="Niang G."/>
            <person name="Scheremetjew M."/>
            <person name="Finn R."/>
            <person name="Kale V."/>
            <person name="Holt S."/>
            <person name="Cochrane G."/>
            <person name="Meng A."/>
            <person name="Brown T."/>
            <person name="Cohen L."/>
        </authorList>
    </citation>
    <scope>NUCLEOTIDE SEQUENCE</scope>
    <source>
        <strain evidence="4">RCC1693</strain>
    </source>
</reference>
<accession>A0A7S2CZB0</accession>
<dbReference type="Pfam" id="PF00701">
    <property type="entry name" value="DHDPS"/>
    <property type="match status" value="1"/>
</dbReference>
<dbReference type="PIRSF" id="PIRSF001365">
    <property type="entry name" value="DHDPS"/>
    <property type="match status" value="1"/>
</dbReference>
<dbReference type="InterPro" id="IPR013785">
    <property type="entry name" value="Aldolase_TIM"/>
</dbReference>
<proteinExistence type="inferred from homology"/>
<feature type="binding site" evidence="3">
    <location>
        <position position="236"/>
    </location>
    <ligand>
        <name>pyruvate</name>
        <dbReference type="ChEBI" id="CHEBI:15361"/>
    </ligand>
</feature>
<dbReference type="PANTHER" id="PTHR12128">
    <property type="entry name" value="DIHYDRODIPICOLINATE SYNTHASE"/>
    <property type="match status" value="1"/>
</dbReference>
<gene>
    <name evidence="4" type="ORF">FPAR1323_LOCUS14482</name>
</gene>
<dbReference type="PANTHER" id="PTHR12128:SF66">
    <property type="entry name" value="4-HYDROXY-2-OXOGLUTARATE ALDOLASE, MITOCHONDRIAL"/>
    <property type="match status" value="1"/>
</dbReference>
<evidence type="ECO:0000256" key="1">
    <source>
        <dbReference type="ARBA" id="ARBA00023239"/>
    </source>
</evidence>
<dbReference type="SUPFAM" id="SSF51569">
    <property type="entry name" value="Aldolase"/>
    <property type="match status" value="1"/>
</dbReference>
<dbReference type="GO" id="GO:0008840">
    <property type="term" value="F:4-hydroxy-tetrahydrodipicolinate synthase activity"/>
    <property type="evidence" value="ECO:0007669"/>
    <property type="project" value="TreeGrafter"/>
</dbReference>
<evidence type="ECO:0000313" key="4">
    <source>
        <dbReference type="EMBL" id="CAD9439821.1"/>
    </source>
</evidence>
<dbReference type="InterPro" id="IPR002220">
    <property type="entry name" value="DapA-like"/>
</dbReference>